<dbReference type="Proteomes" id="UP000320421">
    <property type="component" value="Chromosome"/>
</dbReference>
<keyword evidence="4" id="KW-1185">Reference proteome</keyword>
<feature type="transmembrane region" description="Helical" evidence="2">
    <location>
        <begin position="83"/>
        <end position="106"/>
    </location>
</feature>
<feature type="compositionally biased region" description="Basic and acidic residues" evidence="1">
    <location>
        <begin position="11"/>
        <end position="20"/>
    </location>
</feature>
<dbReference type="SUPFAM" id="SSF49478">
    <property type="entry name" value="Cna protein B-type domain"/>
    <property type="match status" value="1"/>
</dbReference>
<accession>A0A517PTY1</accession>
<gene>
    <name evidence="3" type="ORF">HG66A1_46500</name>
</gene>
<organism evidence="3 4">
    <name type="scientific">Gimesia chilikensis</name>
    <dbReference type="NCBI Taxonomy" id="2605989"/>
    <lineage>
        <taxon>Bacteria</taxon>
        <taxon>Pseudomonadati</taxon>
        <taxon>Planctomycetota</taxon>
        <taxon>Planctomycetia</taxon>
        <taxon>Planctomycetales</taxon>
        <taxon>Planctomycetaceae</taxon>
        <taxon>Gimesia</taxon>
    </lineage>
</organism>
<protein>
    <submittedName>
        <fullName evidence="3">Uncharacterized protein</fullName>
    </submittedName>
</protein>
<dbReference type="AlphaFoldDB" id="A0A517PTY1"/>
<dbReference type="Gene3D" id="2.60.40.10">
    <property type="entry name" value="Immunoglobulins"/>
    <property type="match status" value="1"/>
</dbReference>
<dbReference type="InterPro" id="IPR013783">
    <property type="entry name" value="Ig-like_fold"/>
</dbReference>
<evidence type="ECO:0000313" key="3">
    <source>
        <dbReference type="EMBL" id="QDT22839.1"/>
    </source>
</evidence>
<dbReference type="EMBL" id="CP036266">
    <property type="protein sequence ID" value="QDT22839.1"/>
    <property type="molecule type" value="Genomic_DNA"/>
</dbReference>
<evidence type="ECO:0000256" key="1">
    <source>
        <dbReference type="SAM" id="MobiDB-lite"/>
    </source>
</evidence>
<keyword evidence="2" id="KW-0472">Membrane</keyword>
<reference evidence="3 4" key="1">
    <citation type="submission" date="2019-02" db="EMBL/GenBank/DDBJ databases">
        <title>Deep-cultivation of Planctomycetes and their phenomic and genomic characterization uncovers novel biology.</title>
        <authorList>
            <person name="Wiegand S."/>
            <person name="Jogler M."/>
            <person name="Boedeker C."/>
            <person name="Pinto D."/>
            <person name="Vollmers J."/>
            <person name="Rivas-Marin E."/>
            <person name="Kohn T."/>
            <person name="Peeters S.H."/>
            <person name="Heuer A."/>
            <person name="Rast P."/>
            <person name="Oberbeckmann S."/>
            <person name="Bunk B."/>
            <person name="Jeske O."/>
            <person name="Meyerdierks A."/>
            <person name="Storesund J.E."/>
            <person name="Kallscheuer N."/>
            <person name="Luecker S."/>
            <person name="Lage O.M."/>
            <person name="Pohl T."/>
            <person name="Merkel B.J."/>
            <person name="Hornburger P."/>
            <person name="Mueller R.-W."/>
            <person name="Bruemmer F."/>
            <person name="Labrenz M."/>
            <person name="Spormann A.M."/>
            <person name="Op den Camp H."/>
            <person name="Overmann J."/>
            <person name="Amann R."/>
            <person name="Jetten M.S.M."/>
            <person name="Mascher T."/>
            <person name="Medema M.H."/>
            <person name="Devos D.P."/>
            <person name="Kaster A.-K."/>
            <person name="Ovreas L."/>
            <person name="Rohde M."/>
            <person name="Galperin M.Y."/>
            <person name="Jogler C."/>
        </authorList>
    </citation>
    <scope>NUCLEOTIDE SEQUENCE [LARGE SCALE GENOMIC DNA]</scope>
    <source>
        <strain evidence="3 4">HG66A1</strain>
    </source>
</reference>
<proteinExistence type="predicted"/>
<sequence>MTWPEISVDDLPPRRDDEPSSLRQDIIDELSDHFVCALNRELLKNPDEKIARQRVLNQFGDPIKIARQLWLEAMKEKVMSQRILVGISAVMAVCCIAVVGIAWSMMQESRAFNLQMLEQFKQAQERSAEESSGELQPIEFQLVQEGSEGQPAAGFEGTLSKRDGNDTIFTVEAVSDQNGLLNFGKLPWGNYLLTLKAPWGEEMDSLNITTVPGRSFEQTIICPLGVPEKVAMQLHVNWREMPEGEDYYLLCDFNRTAAIRIIEQTGWVVKHSQTDAKDRMVILFDVKNNQMTRCPLTAKGLFEAVDPLKLDWRALERINQGKYGPPAIYLIKKSELSRLSEINSLNEIGVVRLFNDIDWGIYTQHFGGVFISPFKAFEIEHKLLKQLEMQNSSSLKYIDGTFHGFSTKQFATSSFFASTDQPNVWEINIPDLFPITRESGSLSSVR</sequence>
<keyword evidence="2" id="KW-1133">Transmembrane helix</keyword>
<evidence type="ECO:0000256" key="2">
    <source>
        <dbReference type="SAM" id="Phobius"/>
    </source>
</evidence>
<dbReference type="OrthoDB" id="291021at2"/>
<evidence type="ECO:0000313" key="4">
    <source>
        <dbReference type="Proteomes" id="UP000320421"/>
    </source>
</evidence>
<name>A0A517PTY1_9PLAN</name>
<dbReference type="RefSeq" id="WP_145189333.1">
    <property type="nucleotide sequence ID" value="NZ_CP036266.1"/>
</dbReference>
<keyword evidence="2" id="KW-0812">Transmembrane</keyword>
<feature type="region of interest" description="Disordered" evidence="1">
    <location>
        <begin position="1"/>
        <end position="20"/>
    </location>
</feature>